<feature type="compositionally biased region" description="Acidic residues" evidence="2">
    <location>
        <begin position="953"/>
        <end position="1032"/>
    </location>
</feature>
<feature type="compositionally biased region" description="Basic and acidic residues" evidence="2">
    <location>
        <begin position="54"/>
        <end position="82"/>
    </location>
</feature>
<feature type="compositionally biased region" description="Basic and acidic residues" evidence="2">
    <location>
        <begin position="484"/>
        <end position="521"/>
    </location>
</feature>
<evidence type="ECO:0000313" key="5">
    <source>
        <dbReference type="Proteomes" id="UP000054007"/>
    </source>
</evidence>
<dbReference type="SUPFAM" id="SSF48371">
    <property type="entry name" value="ARM repeat"/>
    <property type="match status" value="1"/>
</dbReference>
<dbReference type="OrthoDB" id="28947at2759"/>
<dbReference type="EMBL" id="KN880508">
    <property type="protein sequence ID" value="KIY68192.1"/>
    <property type="molecule type" value="Genomic_DNA"/>
</dbReference>
<feature type="compositionally biased region" description="Basic and acidic residues" evidence="2">
    <location>
        <begin position="698"/>
        <end position="716"/>
    </location>
</feature>
<dbReference type="GO" id="GO:0005634">
    <property type="term" value="C:nucleus"/>
    <property type="evidence" value="ECO:0007669"/>
    <property type="project" value="TreeGrafter"/>
</dbReference>
<dbReference type="AlphaFoldDB" id="A0A0D7BCE7"/>
<feature type="compositionally biased region" description="Polar residues" evidence="2">
    <location>
        <begin position="23"/>
        <end position="34"/>
    </location>
</feature>
<feature type="region of interest" description="Disordered" evidence="2">
    <location>
        <begin position="778"/>
        <end position="808"/>
    </location>
</feature>
<proteinExistence type="inferred from homology"/>
<feature type="region of interest" description="Disordered" evidence="2">
    <location>
        <begin position="696"/>
        <end position="717"/>
    </location>
</feature>
<feature type="compositionally biased region" description="Basic residues" evidence="2">
    <location>
        <begin position="44"/>
        <end position="53"/>
    </location>
</feature>
<dbReference type="InterPro" id="IPR040155">
    <property type="entry name" value="CEBPZ/Mak21-like"/>
</dbReference>
<feature type="compositionally biased region" description="Polar residues" evidence="2">
    <location>
        <begin position="786"/>
        <end position="805"/>
    </location>
</feature>
<feature type="compositionally biased region" description="Basic and acidic residues" evidence="2">
    <location>
        <begin position="90"/>
        <end position="117"/>
    </location>
</feature>
<name>A0A0D7BCE7_9AGAR</name>
<sequence length="1081" mass="117908">MAKKGSKQAVVTATEEEDPSLVQDVSSFLAQLQNGDVKKDGPKDKKHASKPKPAKKDAGKKDTSKPKAAKDTPSKDKNDALKPKTIKGSKNKESQPSDVKQEVDWKEKRQQKAKQEKPIASSSKPAIELPKKIVPSTSGPTKFTLDPLPQWHTAPLPAIPAHTLPSQSDLTQLTARAANLLAADTTTFQNSSSEAAFMTKMISSGTLSDRLSALTLLVQSGPVHNTKALEVLKGMAERGKGKGGREESLKAVRAIVDWWVGGGAPDRKLKYFRDRPLTHPSVTSEHLLFWYFEDYLKKFFFSLLQTIETLTLDSLPYVRLQSLSLLFKLLRDKPEQEHNLLKLLVNKLGDNDKAICSKASYYLLQLLQTHPAMKGVIVTEVIAFVLRPVNAGATSALNVGVQTPAHVEKRRIKFGDDESAPKASHSKAASEKPQWNAHGRYYAMITFNQVVLTAEDRPVALKLVDLYFEVFRELLGEGPGAPVDGEKKDPRGIAKDAKGRVMDGKRKKEAPRAKPGKKEEGTKGAAGFIELDDAHTKLVSAILTGVNRALPFAKLQLGDERVVKQIDTLFRITHTETFNVSLQALVLLQQIACADAEGAVDAAAAKGGVVKSIGDRFFRTLYESMLDSRLAASNKHAMYLNLVFKSIKADENTERVKAMVRRFVQLLVSGNGGPTEFTVGGLYLLGELFSTTPGLRKMMTDPAREGEPYDPKKRDPQYANASATPLWELTVLLYHYHPTVALLASQLLAAQPLSVSADLSLNTLSHFLDRFVYKNPKQISTKDDGTSTGRGVSAMQPTASSSSGVRSLRAGVEAPVNEKAFLGQREEDVRPDEVFFWKFFKGKESKRKGGKKGEAEEDESDVDAEEEEEDAEDAQETDGAEEMDLTGDEAEAGEDADSEDDEEEKEIWKAMKASMPKAGDDSEPDDEDSDADDDEDDLPSDFDQYNELLAGDDLQEVSDGSDSDDDDAASSDVDEVAGAAGDDDDEVEDADDADMSDDGFAEGSEDEDLISMDGLMDYEGDDDDDASGEAEEWGGIGGDSGGKRKRGAEESGGKKKKQKLPLYASYEDYAALIEGGPEDNV</sequence>
<feature type="compositionally biased region" description="Acidic residues" evidence="2">
    <location>
        <begin position="855"/>
        <end position="905"/>
    </location>
</feature>
<comment type="similarity">
    <text evidence="1">Belongs to the CBF/MAK21 family.</text>
</comment>
<dbReference type="InterPro" id="IPR005612">
    <property type="entry name" value="CCAAT-binding_factor"/>
</dbReference>
<dbReference type="Pfam" id="PF03914">
    <property type="entry name" value="CBF"/>
    <property type="match status" value="1"/>
</dbReference>
<feature type="region of interest" description="Disordered" evidence="2">
    <location>
        <begin position="1"/>
        <end position="140"/>
    </location>
</feature>
<protein>
    <submittedName>
        <fullName evidence="4">CBF-domain-containing protein</fullName>
    </submittedName>
</protein>
<dbReference type="Proteomes" id="UP000054007">
    <property type="component" value="Unassembled WGS sequence"/>
</dbReference>
<keyword evidence="5" id="KW-1185">Reference proteome</keyword>
<feature type="domain" description="CCAAT-binding factor" evidence="3">
    <location>
        <begin position="581"/>
        <end position="744"/>
    </location>
</feature>
<accession>A0A0D7BCE7</accession>
<reference evidence="4 5" key="1">
    <citation type="journal article" date="2015" name="Fungal Genet. Biol.">
        <title>Evolution of novel wood decay mechanisms in Agaricales revealed by the genome sequences of Fistulina hepatica and Cylindrobasidium torrendii.</title>
        <authorList>
            <person name="Floudas D."/>
            <person name="Held B.W."/>
            <person name="Riley R."/>
            <person name="Nagy L.G."/>
            <person name="Koehler G."/>
            <person name="Ransdell A.S."/>
            <person name="Younus H."/>
            <person name="Chow J."/>
            <person name="Chiniquy J."/>
            <person name="Lipzen A."/>
            <person name="Tritt A."/>
            <person name="Sun H."/>
            <person name="Haridas S."/>
            <person name="LaButti K."/>
            <person name="Ohm R.A."/>
            <person name="Kues U."/>
            <person name="Blanchette R.A."/>
            <person name="Grigoriev I.V."/>
            <person name="Minto R.E."/>
            <person name="Hibbett D.S."/>
        </authorList>
    </citation>
    <scope>NUCLEOTIDE SEQUENCE [LARGE SCALE GENOMIC DNA]</scope>
    <source>
        <strain evidence="4 5">FP15055 ss-10</strain>
    </source>
</reference>
<evidence type="ECO:0000313" key="4">
    <source>
        <dbReference type="EMBL" id="KIY68192.1"/>
    </source>
</evidence>
<dbReference type="PANTHER" id="PTHR12048">
    <property type="entry name" value="CCAAT-BINDING FACTOR-RELATED"/>
    <property type="match status" value="1"/>
</dbReference>
<evidence type="ECO:0000256" key="1">
    <source>
        <dbReference type="ARBA" id="ARBA00007797"/>
    </source>
</evidence>
<gene>
    <name evidence="4" type="ORF">CYLTODRAFT_374767</name>
</gene>
<evidence type="ECO:0000259" key="3">
    <source>
        <dbReference type="Pfam" id="PF03914"/>
    </source>
</evidence>
<organism evidence="4 5">
    <name type="scientific">Cylindrobasidium torrendii FP15055 ss-10</name>
    <dbReference type="NCBI Taxonomy" id="1314674"/>
    <lineage>
        <taxon>Eukaryota</taxon>
        <taxon>Fungi</taxon>
        <taxon>Dikarya</taxon>
        <taxon>Basidiomycota</taxon>
        <taxon>Agaricomycotina</taxon>
        <taxon>Agaricomycetes</taxon>
        <taxon>Agaricomycetidae</taxon>
        <taxon>Agaricales</taxon>
        <taxon>Marasmiineae</taxon>
        <taxon>Physalacriaceae</taxon>
        <taxon>Cylindrobasidium</taxon>
    </lineage>
</organism>
<dbReference type="InterPro" id="IPR016024">
    <property type="entry name" value="ARM-type_fold"/>
</dbReference>
<feature type="compositionally biased region" description="Acidic residues" evidence="2">
    <location>
        <begin position="921"/>
        <end position="940"/>
    </location>
</feature>
<dbReference type="PANTHER" id="PTHR12048:SF0">
    <property type="entry name" value="CCAAT_ENHANCER-BINDING PROTEIN ZETA"/>
    <property type="match status" value="1"/>
</dbReference>
<evidence type="ECO:0000256" key="2">
    <source>
        <dbReference type="SAM" id="MobiDB-lite"/>
    </source>
</evidence>
<dbReference type="STRING" id="1314674.A0A0D7BCE7"/>
<feature type="region of interest" description="Disordered" evidence="2">
    <location>
        <begin position="479"/>
        <end position="521"/>
    </location>
</feature>
<feature type="region of interest" description="Disordered" evidence="2">
    <location>
        <begin position="845"/>
        <end position="1060"/>
    </location>
</feature>